<name>A0AAF1AJR3_DAUCS</name>
<evidence type="ECO:0000256" key="1">
    <source>
        <dbReference type="ARBA" id="ARBA00023054"/>
    </source>
</evidence>
<feature type="coiled-coil region" evidence="3">
    <location>
        <begin position="388"/>
        <end position="467"/>
    </location>
</feature>
<organism evidence="7 8">
    <name type="scientific">Daucus carota subsp. sativus</name>
    <name type="common">Carrot</name>
    <dbReference type="NCBI Taxonomy" id="79200"/>
    <lineage>
        <taxon>Eukaryota</taxon>
        <taxon>Viridiplantae</taxon>
        <taxon>Streptophyta</taxon>
        <taxon>Embryophyta</taxon>
        <taxon>Tracheophyta</taxon>
        <taxon>Spermatophyta</taxon>
        <taxon>Magnoliopsida</taxon>
        <taxon>eudicotyledons</taxon>
        <taxon>Gunneridae</taxon>
        <taxon>Pentapetalae</taxon>
        <taxon>asterids</taxon>
        <taxon>campanulids</taxon>
        <taxon>Apiales</taxon>
        <taxon>Apiaceae</taxon>
        <taxon>Apioideae</taxon>
        <taxon>Scandiceae</taxon>
        <taxon>Daucinae</taxon>
        <taxon>Daucus</taxon>
        <taxon>Daucus sect. Daucus</taxon>
    </lineage>
</organism>
<feature type="domain" description="Zinc finger-XS" evidence="6">
    <location>
        <begin position="43"/>
        <end position="85"/>
    </location>
</feature>
<dbReference type="KEGG" id="dcr:108204548"/>
<dbReference type="PANTHER" id="PTHR21596:SF3">
    <property type="entry name" value="FACTOR OF DNA METHYLATION 1-RELATED"/>
    <property type="match status" value="1"/>
</dbReference>
<evidence type="ECO:0000313" key="8">
    <source>
        <dbReference type="Proteomes" id="UP000077755"/>
    </source>
</evidence>
<dbReference type="InterPro" id="IPR005380">
    <property type="entry name" value="XS_domain"/>
</dbReference>
<dbReference type="Pfam" id="PF03468">
    <property type="entry name" value="XS"/>
    <property type="match status" value="1"/>
</dbReference>
<keyword evidence="2" id="KW-0943">RNA-mediated gene silencing</keyword>
<dbReference type="Pfam" id="PF03470">
    <property type="entry name" value="zf-XS"/>
    <property type="match status" value="1"/>
</dbReference>
<dbReference type="InterPro" id="IPR045177">
    <property type="entry name" value="FDM1-5/IDN2"/>
</dbReference>
<reference evidence="7" key="1">
    <citation type="journal article" date="2016" name="Nat. Genet.">
        <title>A high-quality carrot genome assembly provides new insights into carotenoid accumulation and asterid genome evolution.</title>
        <authorList>
            <person name="Iorizzo M."/>
            <person name="Ellison S."/>
            <person name="Senalik D."/>
            <person name="Zeng P."/>
            <person name="Satapoomin P."/>
            <person name="Huang J."/>
            <person name="Bowman M."/>
            <person name="Iovene M."/>
            <person name="Sanseverino W."/>
            <person name="Cavagnaro P."/>
            <person name="Yildiz M."/>
            <person name="Macko-Podgorni A."/>
            <person name="Moranska E."/>
            <person name="Grzebelus E."/>
            <person name="Grzebelus D."/>
            <person name="Ashrafi H."/>
            <person name="Zheng Z."/>
            <person name="Cheng S."/>
            <person name="Spooner D."/>
            <person name="Van Deynze A."/>
            <person name="Simon P."/>
        </authorList>
    </citation>
    <scope>NUCLEOTIDE SEQUENCE</scope>
    <source>
        <tissue evidence="7">Leaf</tissue>
    </source>
</reference>
<evidence type="ECO:0000313" key="7">
    <source>
        <dbReference type="EMBL" id="WOG82695.1"/>
    </source>
</evidence>
<dbReference type="InterPro" id="IPR005381">
    <property type="entry name" value="Znf-XS_domain"/>
</dbReference>
<dbReference type="InterPro" id="IPR038588">
    <property type="entry name" value="XS_domain_sf"/>
</dbReference>
<dbReference type="PANTHER" id="PTHR21596">
    <property type="entry name" value="RIBONUCLEASE P SUBUNIT P38"/>
    <property type="match status" value="1"/>
</dbReference>
<proteinExistence type="predicted"/>
<dbReference type="Pfam" id="PF03469">
    <property type="entry name" value="XH"/>
    <property type="match status" value="1"/>
</dbReference>
<protein>
    <recommendedName>
        <fullName evidence="9">Factor of DNA methylation 1-5/IDN2 domain-containing protein</fullName>
    </recommendedName>
</protein>
<evidence type="ECO:0000256" key="3">
    <source>
        <dbReference type="SAM" id="Coils"/>
    </source>
</evidence>
<keyword evidence="1 3" id="KW-0175">Coiled coil</keyword>
<dbReference type="AlphaFoldDB" id="A0AAF1AJR3"/>
<evidence type="ECO:0000259" key="5">
    <source>
        <dbReference type="Pfam" id="PF03469"/>
    </source>
</evidence>
<evidence type="ECO:0000259" key="4">
    <source>
        <dbReference type="Pfam" id="PF03468"/>
    </source>
</evidence>
<dbReference type="InterPro" id="IPR005379">
    <property type="entry name" value="FDM1-5/IDN2_XH"/>
</dbReference>
<reference evidence="7" key="2">
    <citation type="submission" date="2022-03" db="EMBL/GenBank/DDBJ databases">
        <title>Draft title - Genomic analysis of global carrot germplasm unveils the trajectory of domestication and the origin of high carotenoid orange carrot.</title>
        <authorList>
            <person name="Iorizzo M."/>
            <person name="Ellison S."/>
            <person name="Senalik D."/>
            <person name="Macko-Podgorni A."/>
            <person name="Grzebelus D."/>
            <person name="Bostan H."/>
            <person name="Rolling W."/>
            <person name="Curaba J."/>
            <person name="Simon P."/>
        </authorList>
    </citation>
    <scope>NUCLEOTIDE SEQUENCE</scope>
    <source>
        <tissue evidence="7">Leaf</tissue>
    </source>
</reference>
<evidence type="ECO:0000256" key="2">
    <source>
        <dbReference type="ARBA" id="ARBA00023158"/>
    </source>
</evidence>
<gene>
    <name evidence="7" type="ORF">DCAR_0101861</name>
</gene>
<sequence>MDSGSSEESEISDSEIFEYKEKPYGLLTTGKLKVKGPHGTLRCPFCAGKKKQDYKYKDLLQHATGAGKVSSNRRAKQKANHLALAEYLENELANEAEQPPVPALPPAPVAPQTDQNGLLCVPWTGIVVNIVKRIESGKCIFSEEYLMDKFYKCKPKEVVLFWDDEKSTGQAIIKFDNNWAGYRNCMEFEKSFESDHRSKKDWVSTKAVSGPHMYGWFARADDYESAGVIGDHLRKNGELKTISDIVDEEDRGRQDKIYNLAYELDKKIENLDDLQIKFNEKNLSLSRLLDEKDRLHQDFFEETRKMQRMSRAHIQRVLAEQELLNLDLEKKKRELDSWSRELNRRETRTERDRLKLDEEKNKNDVRNSSLQLASMEQKKADENVLRLVEEQQREKEEALKDILKLERELDEKQKLEMEIQELKGKLEVMKHLGNEDDEAVQSKMKEMQEELEEKEDHRTHMETLNQTLLIKERQSNDELQEARKSLIKGLEEILTGPRTNIGVKRMGEIDVKVFQQKCKERFSGDEAEIKALEMCSLWQENVKNSEWHPFKIVMVEGSSEHQEIINPDDELLRNLKEEWGIEVYEAICKALLEINEYNPSGRYVVSELWNTKEDRKATVKEVVSYIMKNLKTVNRRRR</sequence>
<evidence type="ECO:0008006" key="9">
    <source>
        <dbReference type="Google" id="ProtNLM"/>
    </source>
</evidence>
<feature type="domain" description="XS" evidence="4">
    <location>
        <begin position="120"/>
        <end position="225"/>
    </location>
</feature>
<keyword evidence="8" id="KW-1185">Reference proteome</keyword>
<dbReference type="Gene3D" id="3.30.70.2890">
    <property type="entry name" value="XS domain"/>
    <property type="match status" value="1"/>
</dbReference>
<evidence type="ECO:0000259" key="6">
    <source>
        <dbReference type="Pfam" id="PF03470"/>
    </source>
</evidence>
<dbReference type="Proteomes" id="UP000077755">
    <property type="component" value="Chromosome 1"/>
</dbReference>
<dbReference type="EMBL" id="CP093343">
    <property type="protein sequence ID" value="WOG82695.1"/>
    <property type="molecule type" value="Genomic_DNA"/>
</dbReference>
<dbReference type="GO" id="GO:0080188">
    <property type="term" value="P:gene silencing by siRNA-directed DNA methylation"/>
    <property type="evidence" value="ECO:0007669"/>
    <property type="project" value="InterPro"/>
</dbReference>
<accession>A0AAF1AJR3</accession>
<feature type="domain" description="Factor of DNA methylation 1-5/IDN2" evidence="5">
    <location>
        <begin position="504"/>
        <end position="635"/>
    </location>
</feature>
<feature type="coiled-coil region" evidence="3">
    <location>
        <begin position="271"/>
        <end position="348"/>
    </location>
</feature>